<evidence type="ECO:0000313" key="12">
    <source>
        <dbReference type="Proteomes" id="UP000002217"/>
    </source>
</evidence>
<keyword evidence="7 9" id="KW-0004">4Fe-4S</keyword>
<keyword evidence="5 7" id="KW-0627">Porphyrin biosynthesis</keyword>
<evidence type="ECO:0000313" key="11">
    <source>
        <dbReference type="EMBL" id="ACV63965.1"/>
    </source>
</evidence>
<dbReference type="GO" id="GO:0006782">
    <property type="term" value="P:protoporphyrinogen IX biosynthetic process"/>
    <property type="evidence" value="ECO:0007669"/>
    <property type="project" value="UniProtKB-UniPathway"/>
</dbReference>
<dbReference type="AlphaFoldDB" id="C8W4S9"/>
<name>C8W4S9_DESAS</name>
<dbReference type="UniPathway" id="UPA00251">
    <property type="reaction ID" value="UER00323"/>
</dbReference>
<feature type="binding site" evidence="8">
    <location>
        <position position="150"/>
    </location>
    <ligand>
        <name>S-adenosyl-L-methionine</name>
        <dbReference type="ChEBI" id="CHEBI:59789"/>
        <label>1</label>
    </ligand>
</feature>
<dbReference type="InterPro" id="IPR004558">
    <property type="entry name" value="Coprogen_oxidase_HemN"/>
</dbReference>
<accession>C8W4S9</accession>
<evidence type="ECO:0000256" key="8">
    <source>
        <dbReference type="PIRSR" id="PIRSR000167-1"/>
    </source>
</evidence>
<evidence type="ECO:0000256" key="2">
    <source>
        <dbReference type="ARBA" id="ARBA00004785"/>
    </source>
</evidence>
<feature type="binding site" evidence="8">
    <location>
        <position position="189"/>
    </location>
    <ligand>
        <name>S-adenosyl-L-methionine</name>
        <dbReference type="ChEBI" id="CHEBI:59789"/>
        <label>2</label>
    </ligand>
</feature>
<dbReference type="EMBL" id="CP001720">
    <property type="protein sequence ID" value="ACV63965.1"/>
    <property type="molecule type" value="Genomic_DNA"/>
</dbReference>
<dbReference type="GO" id="GO:0046872">
    <property type="term" value="F:metal ion binding"/>
    <property type="evidence" value="ECO:0007669"/>
    <property type="project" value="UniProtKB-KW"/>
</dbReference>
<dbReference type="Pfam" id="PF04055">
    <property type="entry name" value="Radical_SAM"/>
    <property type="match status" value="1"/>
</dbReference>
<comment type="subcellular location">
    <subcellularLocation>
        <location evidence="1 7">Cytoplasm</location>
    </subcellularLocation>
</comment>
<evidence type="ECO:0000256" key="9">
    <source>
        <dbReference type="PIRSR" id="PIRSR000167-2"/>
    </source>
</evidence>
<feature type="binding site" evidence="8">
    <location>
        <begin position="118"/>
        <end position="119"/>
    </location>
    <ligand>
        <name>S-adenosyl-L-methionine</name>
        <dbReference type="ChEBI" id="CHEBI:59789"/>
        <label>2</label>
    </ligand>
</feature>
<comment type="catalytic activity">
    <reaction evidence="6 7">
        <text>coproporphyrinogen III + 2 S-adenosyl-L-methionine = protoporphyrinogen IX + 2 5'-deoxyadenosine + 2 L-methionine + 2 CO2</text>
        <dbReference type="Rhea" id="RHEA:15425"/>
        <dbReference type="ChEBI" id="CHEBI:16526"/>
        <dbReference type="ChEBI" id="CHEBI:17319"/>
        <dbReference type="ChEBI" id="CHEBI:57307"/>
        <dbReference type="ChEBI" id="CHEBI:57309"/>
        <dbReference type="ChEBI" id="CHEBI:57844"/>
        <dbReference type="ChEBI" id="CHEBI:59789"/>
        <dbReference type="EC" id="1.3.98.3"/>
    </reaction>
</comment>
<keyword evidence="7 9" id="KW-0411">Iron-sulfur</keyword>
<dbReference type="PIRSF" id="PIRSF000167">
    <property type="entry name" value="HemN"/>
    <property type="match status" value="1"/>
</dbReference>
<feature type="binding site" evidence="8">
    <location>
        <position position="117"/>
    </location>
    <ligand>
        <name>S-adenosyl-L-methionine</name>
        <dbReference type="ChEBI" id="CHEBI:59789"/>
        <label>1</label>
    </ligand>
</feature>
<evidence type="ECO:0000256" key="4">
    <source>
        <dbReference type="ARBA" id="ARBA00011245"/>
    </source>
</evidence>
<feature type="binding site" evidence="8">
    <location>
        <position position="177"/>
    </location>
    <ligand>
        <name>S-adenosyl-L-methionine</name>
        <dbReference type="ChEBI" id="CHEBI:59789"/>
        <label>2</label>
    </ligand>
</feature>
<organism evidence="11 12">
    <name type="scientific">Desulfofarcimen acetoxidans (strain ATCC 49208 / DSM 771 / KCTC 5769 / VKM B-1644 / 5575)</name>
    <name type="common">Desulfotomaculum acetoxidans</name>
    <dbReference type="NCBI Taxonomy" id="485916"/>
    <lineage>
        <taxon>Bacteria</taxon>
        <taxon>Bacillati</taxon>
        <taxon>Bacillota</taxon>
        <taxon>Clostridia</taxon>
        <taxon>Eubacteriales</taxon>
        <taxon>Peptococcaceae</taxon>
        <taxon>Desulfofarcimen</taxon>
    </lineage>
</organism>
<feature type="binding site" evidence="9">
    <location>
        <position position="51"/>
    </location>
    <ligand>
        <name>[4Fe-4S] cluster</name>
        <dbReference type="ChEBI" id="CHEBI:49883"/>
        <note>4Fe-4S-S-AdoMet</note>
    </ligand>
</feature>
<feature type="binding site" evidence="8">
    <location>
        <position position="214"/>
    </location>
    <ligand>
        <name>S-adenosyl-L-methionine</name>
        <dbReference type="ChEBI" id="CHEBI:59789"/>
        <label>2</label>
    </ligand>
</feature>
<dbReference type="SFLD" id="SFLDF00288">
    <property type="entry name" value="HemN-like__clustered_with_nucl"/>
    <property type="match status" value="1"/>
</dbReference>
<evidence type="ECO:0000256" key="7">
    <source>
        <dbReference type="PIRNR" id="PIRNR000167"/>
    </source>
</evidence>
<evidence type="ECO:0000259" key="10">
    <source>
        <dbReference type="PROSITE" id="PS51918"/>
    </source>
</evidence>
<keyword evidence="7 9" id="KW-0479">Metal-binding</keyword>
<dbReference type="STRING" id="485916.Dtox_3225"/>
<dbReference type="Gene3D" id="3.30.750.200">
    <property type="match status" value="1"/>
</dbReference>
<dbReference type="SMART" id="SM00729">
    <property type="entry name" value="Elp3"/>
    <property type="match status" value="1"/>
</dbReference>
<keyword evidence="7" id="KW-0963">Cytoplasm</keyword>
<evidence type="ECO:0000256" key="6">
    <source>
        <dbReference type="ARBA" id="ARBA00048321"/>
    </source>
</evidence>
<dbReference type="EC" id="1.3.98.3" evidence="7"/>
<proteinExistence type="inferred from homology"/>
<dbReference type="InterPro" id="IPR010723">
    <property type="entry name" value="HemN_C"/>
</dbReference>
<keyword evidence="7 9" id="KW-0408">Iron</keyword>
<feature type="binding site" evidence="9">
    <location>
        <position position="48"/>
    </location>
    <ligand>
        <name>[4Fe-4S] cluster</name>
        <dbReference type="ChEBI" id="CHEBI:49883"/>
        <note>4Fe-4S-S-AdoMet</note>
    </ligand>
</feature>
<dbReference type="GO" id="GO:0005737">
    <property type="term" value="C:cytoplasm"/>
    <property type="evidence" value="ECO:0007669"/>
    <property type="project" value="UniProtKB-SubCell"/>
</dbReference>
<comment type="pathway">
    <text evidence="2 7">Porphyrin-containing compound metabolism; protoporphyrin-IX biosynthesis; protoporphyrinogen-IX from coproporphyrinogen-III (AdoMet route): step 1/1.</text>
</comment>
<gene>
    <name evidence="11" type="ordered locus">Dtox_3225</name>
</gene>
<feature type="binding site" evidence="9">
    <location>
        <position position="44"/>
    </location>
    <ligand>
        <name>[4Fe-4S] cluster</name>
        <dbReference type="ChEBI" id="CHEBI:49883"/>
        <note>4Fe-4S-S-AdoMet</note>
    </ligand>
</feature>
<dbReference type="eggNOG" id="COG0635">
    <property type="taxonomic scope" value="Bacteria"/>
</dbReference>
<sequence length="432" mass="48299">MKYHTENILMTSITKTTSAANKTAPLAQYNEEIGMGLYIHVPFCIRKCLYCDFISYPYENAAAEIYSAALQREINLYAELFRSSSQTENRKKFFDALGNYAYDEFAAPVFTSVFLGGGTPTCLPASLLSVILKTLRHSLPLAPGAEFTAEANPGTVNGENLALFREFGVNRLSLGVQACQPQLLKTLGRIHTFQEALQAVKLARRQGFDNINLDLIFGIPGQTMQGWQTCLEQIIDLNPQHLSLYGLQLEEGTPLEKSVTLGHIEPCTEEAELAMYRYAGTFLKEAGFEQYEISNFARSNKYCRHNILYWQHGEYLGIGPGAHSYLNKIRCSNSGDLKTYAEKLAAGQLPLESSEVISLETEISETIFLALRMLNGLDLEAFARCFAVRVEDLYSRQIRKLTGLGLIETVNGFLRLTEEGLPLANIVFREFV</sequence>
<dbReference type="PANTHER" id="PTHR13932">
    <property type="entry name" value="COPROPORPHYRINIGEN III OXIDASE"/>
    <property type="match status" value="1"/>
</dbReference>
<dbReference type="SUPFAM" id="SSF102114">
    <property type="entry name" value="Radical SAM enzymes"/>
    <property type="match status" value="1"/>
</dbReference>
<dbReference type="InterPro" id="IPR058240">
    <property type="entry name" value="rSAM_sf"/>
</dbReference>
<keyword evidence="7 8" id="KW-0949">S-adenosyl-L-methionine</keyword>
<comment type="similarity">
    <text evidence="3">Belongs to the anaerobic coproporphyrinogen-III oxidase family. HemW subfamily.</text>
</comment>
<protein>
    <recommendedName>
        <fullName evidence="7">Coproporphyrinogen-III oxidase</fullName>
        <ecNumber evidence="7">1.3.98.3</ecNumber>
    </recommendedName>
</protein>
<dbReference type="Proteomes" id="UP000002217">
    <property type="component" value="Chromosome"/>
</dbReference>
<dbReference type="InterPro" id="IPR007197">
    <property type="entry name" value="rSAM"/>
</dbReference>
<reference evidence="11 12" key="1">
    <citation type="journal article" date="2009" name="Stand. Genomic Sci.">
        <title>Complete genome sequence of Desulfotomaculum acetoxidans type strain (5575).</title>
        <authorList>
            <person name="Spring S."/>
            <person name="Lapidus A."/>
            <person name="Schroder M."/>
            <person name="Gleim D."/>
            <person name="Sims D."/>
            <person name="Meincke L."/>
            <person name="Glavina Del Rio T."/>
            <person name="Tice H."/>
            <person name="Copeland A."/>
            <person name="Cheng J.F."/>
            <person name="Lucas S."/>
            <person name="Chen F."/>
            <person name="Nolan M."/>
            <person name="Bruce D."/>
            <person name="Goodwin L."/>
            <person name="Pitluck S."/>
            <person name="Ivanova N."/>
            <person name="Mavromatis K."/>
            <person name="Mikhailova N."/>
            <person name="Pati A."/>
            <person name="Chen A."/>
            <person name="Palaniappan K."/>
            <person name="Land M."/>
            <person name="Hauser L."/>
            <person name="Chang Y.J."/>
            <person name="Jeffries C.D."/>
            <person name="Chain P."/>
            <person name="Saunders E."/>
            <person name="Brettin T."/>
            <person name="Detter J.C."/>
            <person name="Goker M."/>
            <person name="Bristow J."/>
            <person name="Eisen J.A."/>
            <person name="Markowitz V."/>
            <person name="Hugenholtz P."/>
            <person name="Kyrpides N.C."/>
            <person name="Klenk H.P."/>
            <person name="Han C."/>
        </authorList>
    </citation>
    <scope>NUCLEOTIDE SEQUENCE [LARGE SCALE GENOMIC DNA]</scope>
    <source>
        <strain evidence="12">ATCC 49208 / DSM 771 / VKM B-1644</strain>
    </source>
</reference>
<dbReference type="SFLD" id="SFLDF00562">
    <property type="entry name" value="HemN-like__clustered_with_heat"/>
    <property type="match status" value="1"/>
</dbReference>
<dbReference type="RefSeq" id="WP_015758657.1">
    <property type="nucleotide sequence ID" value="NC_013216.1"/>
</dbReference>
<dbReference type="KEGG" id="dae:Dtox_3225"/>
<dbReference type="PROSITE" id="PS51918">
    <property type="entry name" value="RADICAL_SAM"/>
    <property type="match status" value="1"/>
</dbReference>
<dbReference type="SFLD" id="SFLDS00029">
    <property type="entry name" value="Radical_SAM"/>
    <property type="match status" value="1"/>
</dbReference>
<dbReference type="GO" id="GO:0051539">
    <property type="term" value="F:4 iron, 4 sulfur cluster binding"/>
    <property type="evidence" value="ECO:0007669"/>
    <property type="project" value="UniProtKB-KW"/>
</dbReference>
<evidence type="ECO:0000256" key="3">
    <source>
        <dbReference type="ARBA" id="ARBA00006100"/>
    </source>
</evidence>
<feature type="binding site" evidence="8">
    <location>
        <position position="38"/>
    </location>
    <ligand>
        <name>S-adenosyl-L-methionine</name>
        <dbReference type="ChEBI" id="CHEBI:59789"/>
        <label>1</label>
    </ligand>
</feature>
<dbReference type="GO" id="GO:0004109">
    <property type="term" value="F:coproporphyrinogen oxidase activity"/>
    <property type="evidence" value="ECO:0007669"/>
    <property type="project" value="InterPro"/>
</dbReference>
<dbReference type="SFLD" id="SFLDG01065">
    <property type="entry name" value="anaerobic_coproporphyrinogen-I"/>
    <property type="match status" value="1"/>
</dbReference>
<dbReference type="InterPro" id="IPR034505">
    <property type="entry name" value="Coproporphyrinogen-III_oxidase"/>
</dbReference>
<comment type="subunit">
    <text evidence="4">Monomer.</text>
</comment>
<keyword evidence="7 11" id="KW-0560">Oxidoreductase</keyword>
<evidence type="ECO:0000256" key="5">
    <source>
        <dbReference type="ARBA" id="ARBA00023244"/>
    </source>
</evidence>
<dbReference type="InterPro" id="IPR004559">
    <property type="entry name" value="HemW-like"/>
</dbReference>
<comment type="cofactor">
    <cofactor evidence="7 9">
        <name>[4Fe-4S] cluster</name>
        <dbReference type="ChEBI" id="CHEBI:49883"/>
    </cofactor>
    <text evidence="7 9">Binds 1 [4Fe-4S] cluster. The cluster is coordinated with 3 cysteines and an exchangeable S-adenosyl-L-methionine.</text>
</comment>
<dbReference type="PANTHER" id="PTHR13932:SF5">
    <property type="entry name" value="RADICAL S-ADENOSYL METHIONINE DOMAIN-CONTAINING PROTEIN 1, MITOCHONDRIAL"/>
    <property type="match status" value="1"/>
</dbReference>
<feature type="domain" description="Radical SAM core" evidence="10">
    <location>
        <begin position="29"/>
        <end position="289"/>
    </location>
</feature>
<evidence type="ECO:0000256" key="1">
    <source>
        <dbReference type="ARBA" id="ARBA00004496"/>
    </source>
</evidence>
<dbReference type="HOGENOM" id="CLU_027579_1_1_9"/>
<keyword evidence="12" id="KW-1185">Reference proteome</keyword>
<dbReference type="InterPro" id="IPR006638">
    <property type="entry name" value="Elp3/MiaA/NifB-like_rSAM"/>
</dbReference>
<dbReference type="GO" id="GO:0051989">
    <property type="term" value="F:coproporphyrinogen dehydrogenase activity"/>
    <property type="evidence" value="ECO:0007669"/>
    <property type="project" value="UniProtKB-EC"/>
</dbReference>
<dbReference type="Pfam" id="PF06969">
    <property type="entry name" value="HemN_C"/>
    <property type="match status" value="1"/>
</dbReference>
<dbReference type="NCBIfam" id="TIGR00539">
    <property type="entry name" value="hemN_rel"/>
    <property type="match status" value="1"/>
</dbReference>